<gene>
    <name evidence="1" type="ORF">EDC18_10158</name>
</gene>
<dbReference type="Proteomes" id="UP000294902">
    <property type="component" value="Unassembled WGS sequence"/>
</dbReference>
<accession>A0A4R3MQG4</accession>
<dbReference type="RefSeq" id="WP_132249098.1">
    <property type="nucleotide sequence ID" value="NZ_SMAL01000001.1"/>
</dbReference>
<proteinExistence type="predicted"/>
<organism evidence="1 2">
    <name type="scientific">Natranaerovirga pectinivora</name>
    <dbReference type="NCBI Taxonomy" id="682400"/>
    <lineage>
        <taxon>Bacteria</taxon>
        <taxon>Bacillati</taxon>
        <taxon>Bacillota</taxon>
        <taxon>Clostridia</taxon>
        <taxon>Lachnospirales</taxon>
        <taxon>Natranaerovirgaceae</taxon>
        <taxon>Natranaerovirga</taxon>
    </lineage>
</organism>
<evidence type="ECO:0000313" key="2">
    <source>
        <dbReference type="Proteomes" id="UP000294902"/>
    </source>
</evidence>
<sequence length="220" mass="25509">MNLKIGVVLDQQGYTIPFDEEGLIKVFEKDNNRWIVSKEIPISINKEKGMKGIREEIANIADAIQMCKIIVAKKAIGLFYTVLEVKGFNIYELEGKPEEFLDFVLENEATDSYYDIDTANEIKEVKKENEAIVIHMPQKINENGDYYLNLKEEQCGNGGFTSKQVLLPFFKKAMFYQLEIICSHIPPWFDREFESLGLEKEVEQINDNEYKVMVTRKICD</sequence>
<reference evidence="1 2" key="1">
    <citation type="submission" date="2019-03" db="EMBL/GenBank/DDBJ databases">
        <title>Genomic Encyclopedia of Type Strains, Phase IV (KMG-IV): sequencing the most valuable type-strain genomes for metagenomic binning, comparative biology and taxonomic classification.</title>
        <authorList>
            <person name="Goeker M."/>
        </authorList>
    </citation>
    <scope>NUCLEOTIDE SEQUENCE [LARGE SCALE GENOMIC DNA]</scope>
    <source>
        <strain evidence="1 2">DSM 24629</strain>
    </source>
</reference>
<dbReference type="NCBIfam" id="TIGR02940">
    <property type="entry name" value="anfO_nitrog"/>
    <property type="match status" value="1"/>
</dbReference>
<dbReference type="OrthoDB" id="200286at2"/>
<dbReference type="InterPro" id="IPR014287">
    <property type="entry name" value="Nase_Fe-Fe_AnfO"/>
</dbReference>
<protein>
    <submittedName>
        <fullName evidence="1">Fe-only nitrogenase accessory protein AnfO</fullName>
    </submittedName>
</protein>
<evidence type="ECO:0000313" key="1">
    <source>
        <dbReference type="EMBL" id="TCT16763.1"/>
    </source>
</evidence>
<dbReference type="AlphaFoldDB" id="A0A4R3MQG4"/>
<comment type="caution">
    <text evidence="1">The sequence shown here is derived from an EMBL/GenBank/DDBJ whole genome shotgun (WGS) entry which is preliminary data.</text>
</comment>
<dbReference type="Pfam" id="PF09582">
    <property type="entry name" value="AnfO_nitrog"/>
    <property type="match status" value="1"/>
</dbReference>
<dbReference type="EMBL" id="SMAL01000001">
    <property type="protein sequence ID" value="TCT16763.1"/>
    <property type="molecule type" value="Genomic_DNA"/>
</dbReference>
<keyword evidence="2" id="KW-1185">Reference proteome</keyword>
<name>A0A4R3MQG4_9FIRM</name>